<evidence type="ECO:0000256" key="1">
    <source>
        <dbReference type="ARBA" id="ARBA00004370"/>
    </source>
</evidence>
<feature type="domain" description="G-protein coupled receptors family 1 profile" evidence="7">
    <location>
        <begin position="52"/>
        <end position="337"/>
    </location>
</feature>
<keyword evidence="8" id="KW-1185">Reference proteome</keyword>
<sequence>MENFTSARNFCSQELDTFQPPAVLVSNSALRMLEIVLDLVFSNVVACTGVVTNVLDLAVFYRQGFQDSVNVSLAAIALWDLAKCLCGAAFRLHGLISLFSPFTGFIWKNLSTPNLQNLQRLIGYTSYAMAAYVAVERCLCVSMPFKVKTIVTPKLTFLMMLAISVGVFGSFVIMLFIYRIDWVCSSEYFGRTIAVYSYNDFYYENGVHVVTYYNIIGILNPVISFSIMVVCTVIIYYHLRRASDFRIKSQHGDAGASGRGKDLPLQMSVRDRQVIRMLLVVILVYIVNFVPLVAQYVAKLMIPEFYFLKRYHNSFVLTAYLMFLVDLVNASVNFFIYLTMSSNFRRTFFDMFSNHRKG</sequence>
<comment type="subcellular location">
    <subcellularLocation>
        <location evidence="1">Membrane</location>
    </subcellularLocation>
</comment>
<keyword evidence="5" id="KW-0297">G-protein coupled receptor</keyword>
<evidence type="ECO:0000256" key="6">
    <source>
        <dbReference type="SAM" id="Phobius"/>
    </source>
</evidence>
<dbReference type="InterPro" id="IPR000276">
    <property type="entry name" value="GPCR_Rhodpsn"/>
</dbReference>
<dbReference type="Pfam" id="PF10324">
    <property type="entry name" value="7TM_GPCR_Srw"/>
    <property type="match status" value="1"/>
</dbReference>
<keyword evidence="3 6" id="KW-1133">Transmembrane helix</keyword>
<feature type="transmembrane region" description="Helical" evidence="6">
    <location>
        <begin position="155"/>
        <end position="178"/>
    </location>
</feature>
<keyword evidence="5" id="KW-0807">Transducer</keyword>
<dbReference type="RefSeq" id="XP_005108644.1">
    <property type="nucleotide sequence ID" value="XM_005108587.1"/>
</dbReference>
<dbReference type="PANTHER" id="PTHR46641:SF18">
    <property type="entry name" value="G-PROTEIN COUPLED RECEPTORS FAMILY 1 PROFILE DOMAIN-CONTAINING PROTEIN"/>
    <property type="match status" value="1"/>
</dbReference>
<dbReference type="PROSITE" id="PS50262">
    <property type="entry name" value="G_PROTEIN_RECEP_F1_2"/>
    <property type="match status" value="1"/>
</dbReference>
<keyword evidence="5 9" id="KW-0675">Receptor</keyword>
<keyword evidence="2 5" id="KW-0812">Transmembrane</keyword>
<dbReference type="PRINTS" id="PR00237">
    <property type="entry name" value="GPCRRHODOPSN"/>
</dbReference>
<accession>A0ABM0K4L9</accession>
<keyword evidence="4 6" id="KW-0472">Membrane</keyword>
<dbReference type="Proteomes" id="UP000694888">
    <property type="component" value="Unplaced"/>
</dbReference>
<organism evidence="8 9">
    <name type="scientific">Aplysia californica</name>
    <name type="common">California sea hare</name>
    <dbReference type="NCBI Taxonomy" id="6500"/>
    <lineage>
        <taxon>Eukaryota</taxon>
        <taxon>Metazoa</taxon>
        <taxon>Spiralia</taxon>
        <taxon>Lophotrochozoa</taxon>
        <taxon>Mollusca</taxon>
        <taxon>Gastropoda</taxon>
        <taxon>Heterobranchia</taxon>
        <taxon>Euthyneura</taxon>
        <taxon>Tectipleura</taxon>
        <taxon>Aplysiida</taxon>
        <taxon>Aplysioidea</taxon>
        <taxon>Aplysiidae</taxon>
        <taxon>Aplysia</taxon>
    </lineage>
</organism>
<protein>
    <submittedName>
        <fullName evidence="9">Probable G-protein coupled receptor frpr-1</fullName>
    </submittedName>
</protein>
<evidence type="ECO:0000313" key="9">
    <source>
        <dbReference type="RefSeq" id="XP_005108644.1"/>
    </source>
</evidence>
<comment type="similarity">
    <text evidence="5">Belongs to the G-protein coupled receptor 1 family.</text>
</comment>
<reference evidence="9" key="1">
    <citation type="submission" date="2025-08" db="UniProtKB">
        <authorList>
            <consortium name="RefSeq"/>
        </authorList>
    </citation>
    <scope>IDENTIFICATION</scope>
</reference>
<proteinExistence type="inferred from homology"/>
<dbReference type="GeneID" id="101852508"/>
<feature type="transmembrane region" description="Helical" evidence="6">
    <location>
        <begin position="212"/>
        <end position="239"/>
    </location>
</feature>
<dbReference type="InterPro" id="IPR019427">
    <property type="entry name" value="7TM_GPCR_serpentine_rcpt_Srw"/>
</dbReference>
<feature type="transmembrane region" description="Helical" evidence="6">
    <location>
        <begin position="317"/>
        <end position="338"/>
    </location>
</feature>
<evidence type="ECO:0000313" key="8">
    <source>
        <dbReference type="Proteomes" id="UP000694888"/>
    </source>
</evidence>
<name>A0ABM0K4L9_APLCA</name>
<evidence type="ECO:0000259" key="7">
    <source>
        <dbReference type="PROSITE" id="PS50262"/>
    </source>
</evidence>
<dbReference type="PANTHER" id="PTHR46641">
    <property type="entry name" value="FMRFAMIDE RECEPTOR-RELATED"/>
    <property type="match status" value="1"/>
</dbReference>
<evidence type="ECO:0000256" key="3">
    <source>
        <dbReference type="ARBA" id="ARBA00022989"/>
    </source>
</evidence>
<evidence type="ECO:0000256" key="4">
    <source>
        <dbReference type="ARBA" id="ARBA00023136"/>
    </source>
</evidence>
<feature type="transmembrane region" description="Helical" evidence="6">
    <location>
        <begin position="277"/>
        <end position="297"/>
    </location>
</feature>
<dbReference type="InterPro" id="IPR052954">
    <property type="entry name" value="GPCR-Ligand_Int"/>
</dbReference>
<dbReference type="InterPro" id="IPR017452">
    <property type="entry name" value="GPCR_Rhodpsn_7TM"/>
</dbReference>
<dbReference type="Gene3D" id="1.20.1070.10">
    <property type="entry name" value="Rhodopsin 7-helix transmembrane proteins"/>
    <property type="match status" value="1"/>
</dbReference>
<dbReference type="SUPFAM" id="SSF81321">
    <property type="entry name" value="Family A G protein-coupled receptor-like"/>
    <property type="match status" value="1"/>
</dbReference>
<gene>
    <name evidence="9" type="primary">LOC101852508</name>
</gene>
<evidence type="ECO:0000256" key="5">
    <source>
        <dbReference type="RuleBase" id="RU000688"/>
    </source>
</evidence>
<evidence type="ECO:0000256" key="2">
    <source>
        <dbReference type="ARBA" id="ARBA00022692"/>
    </source>
</evidence>
<dbReference type="PROSITE" id="PS00237">
    <property type="entry name" value="G_PROTEIN_RECEP_F1_1"/>
    <property type="match status" value="1"/>
</dbReference>